<organism evidence="1 2">
    <name type="scientific">Acaulospora morrowiae</name>
    <dbReference type="NCBI Taxonomy" id="94023"/>
    <lineage>
        <taxon>Eukaryota</taxon>
        <taxon>Fungi</taxon>
        <taxon>Fungi incertae sedis</taxon>
        <taxon>Mucoromycota</taxon>
        <taxon>Glomeromycotina</taxon>
        <taxon>Glomeromycetes</taxon>
        <taxon>Diversisporales</taxon>
        <taxon>Acaulosporaceae</taxon>
        <taxon>Acaulospora</taxon>
    </lineage>
</organism>
<evidence type="ECO:0000313" key="1">
    <source>
        <dbReference type="EMBL" id="CAG8665542.1"/>
    </source>
</evidence>
<dbReference type="AlphaFoldDB" id="A0A9N9E578"/>
<keyword evidence="2" id="KW-1185">Reference proteome</keyword>
<gene>
    <name evidence="1" type="ORF">AMORRO_LOCUS10596</name>
</gene>
<feature type="non-terminal residue" evidence="1">
    <location>
        <position position="1"/>
    </location>
</feature>
<evidence type="ECO:0000313" key="2">
    <source>
        <dbReference type="Proteomes" id="UP000789342"/>
    </source>
</evidence>
<name>A0A9N9E578_9GLOM</name>
<protein>
    <submittedName>
        <fullName evidence="1">828_t:CDS:1</fullName>
    </submittedName>
</protein>
<accession>A0A9N9E578</accession>
<reference evidence="1" key="1">
    <citation type="submission" date="2021-06" db="EMBL/GenBank/DDBJ databases">
        <authorList>
            <person name="Kallberg Y."/>
            <person name="Tangrot J."/>
            <person name="Rosling A."/>
        </authorList>
    </citation>
    <scope>NUCLEOTIDE SEQUENCE</scope>
    <source>
        <strain evidence="1">CL551</strain>
    </source>
</reference>
<dbReference type="Proteomes" id="UP000789342">
    <property type="component" value="Unassembled WGS sequence"/>
</dbReference>
<sequence length="74" mass="7980">AAMACSSVSVVCSSLLLKWWNKPVWVENSGGKVVRLKNNGGFFSSMWAAVKQGPEISRGTGGYRRLAADDDMNS</sequence>
<dbReference type="EMBL" id="CAJVPV010011895">
    <property type="protein sequence ID" value="CAG8665542.1"/>
    <property type="molecule type" value="Genomic_DNA"/>
</dbReference>
<comment type="caution">
    <text evidence="1">The sequence shown here is derived from an EMBL/GenBank/DDBJ whole genome shotgun (WGS) entry which is preliminary data.</text>
</comment>
<proteinExistence type="predicted"/>